<keyword evidence="2" id="KW-1185">Reference proteome</keyword>
<accession>A0AAD4G5A0</accession>
<dbReference type="SUPFAM" id="SSF50370">
    <property type="entry name" value="Ricin B-like lectins"/>
    <property type="match status" value="1"/>
</dbReference>
<dbReference type="AlphaFoldDB" id="A0AAD4G5A0"/>
<name>A0AAD4G5A0_BOLED</name>
<comment type="caution">
    <text evidence="1">The sequence shown here is derived from an EMBL/GenBank/DDBJ whole genome shotgun (WGS) entry which is preliminary data.</text>
</comment>
<evidence type="ECO:0000313" key="2">
    <source>
        <dbReference type="Proteomes" id="UP001194468"/>
    </source>
</evidence>
<organism evidence="1 2">
    <name type="scientific">Boletus edulis BED1</name>
    <dbReference type="NCBI Taxonomy" id="1328754"/>
    <lineage>
        <taxon>Eukaryota</taxon>
        <taxon>Fungi</taxon>
        <taxon>Dikarya</taxon>
        <taxon>Basidiomycota</taxon>
        <taxon>Agaricomycotina</taxon>
        <taxon>Agaricomycetes</taxon>
        <taxon>Agaricomycetidae</taxon>
        <taxon>Boletales</taxon>
        <taxon>Boletineae</taxon>
        <taxon>Boletaceae</taxon>
        <taxon>Boletoideae</taxon>
        <taxon>Boletus</taxon>
    </lineage>
</organism>
<evidence type="ECO:0000313" key="1">
    <source>
        <dbReference type="EMBL" id="KAF8414851.1"/>
    </source>
</evidence>
<dbReference type="InterPro" id="IPR035992">
    <property type="entry name" value="Ricin_B-like_lectins"/>
</dbReference>
<reference evidence="1" key="1">
    <citation type="submission" date="2019-10" db="EMBL/GenBank/DDBJ databases">
        <authorList>
            <consortium name="DOE Joint Genome Institute"/>
            <person name="Kuo A."/>
            <person name="Miyauchi S."/>
            <person name="Kiss E."/>
            <person name="Drula E."/>
            <person name="Kohler A."/>
            <person name="Sanchez-Garcia M."/>
            <person name="Andreopoulos B."/>
            <person name="Barry K.W."/>
            <person name="Bonito G."/>
            <person name="Buee M."/>
            <person name="Carver A."/>
            <person name="Chen C."/>
            <person name="Cichocki N."/>
            <person name="Clum A."/>
            <person name="Culley D."/>
            <person name="Crous P.W."/>
            <person name="Fauchery L."/>
            <person name="Girlanda M."/>
            <person name="Hayes R."/>
            <person name="Keri Z."/>
            <person name="LaButti K."/>
            <person name="Lipzen A."/>
            <person name="Lombard V."/>
            <person name="Magnuson J."/>
            <person name="Maillard F."/>
            <person name="Morin E."/>
            <person name="Murat C."/>
            <person name="Nolan M."/>
            <person name="Ohm R."/>
            <person name="Pangilinan J."/>
            <person name="Pereira M."/>
            <person name="Perotto S."/>
            <person name="Peter M."/>
            <person name="Riley R."/>
            <person name="Sitrit Y."/>
            <person name="Stielow B."/>
            <person name="Szollosi G."/>
            <person name="Zifcakova L."/>
            <person name="Stursova M."/>
            <person name="Spatafora J.W."/>
            <person name="Tedersoo L."/>
            <person name="Vaario L.-M."/>
            <person name="Yamada A."/>
            <person name="Yan M."/>
            <person name="Wang P."/>
            <person name="Xu J."/>
            <person name="Bruns T."/>
            <person name="Baldrian P."/>
            <person name="Vilgalys R."/>
            <person name="Henrissat B."/>
            <person name="Grigoriev I.V."/>
            <person name="Hibbett D."/>
            <person name="Nagy L.G."/>
            <person name="Martin F.M."/>
        </authorList>
    </citation>
    <scope>NUCLEOTIDE SEQUENCE</scope>
    <source>
        <strain evidence="1">BED1</strain>
    </source>
</reference>
<dbReference type="Proteomes" id="UP001194468">
    <property type="component" value="Unassembled WGS sequence"/>
</dbReference>
<dbReference type="EMBL" id="WHUW01000414">
    <property type="protein sequence ID" value="KAF8414851.1"/>
    <property type="molecule type" value="Genomic_DNA"/>
</dbReference>
<gene>
    <name evidence="1" type="ORF">L210DRAFT_3769031</name>
</gene>
<proteinExistence type="predicted"/>
<protein>
    <submittedName>
        <fullName evidence="1">Uncharacterized protein</fullName>
    </submittedName>
</protein>
<sequence>MPPFVSNDVVGLNDRGLIQGFADRLGIPNPLWRIRNVGGGGNEMIIENVFAPGNFASAEQLPNAELFGSPDQWVWTLVRQDRGYYPQSPNARLVWQLTRDGDDAPIVLIPFTGQDDTQWTFDRIGN</sequence>
<dbReference type="Gene3D" id="2.80.10.50">
    <property type="match status" value="1"/>
</dbReference>
<reference evidence="1" key="2">
    <citation type="journal article" date="2020" name="Nat. Commun.">
        <title>Large-scale genome sequencing of mycorrhizal fungi provides insights into the early evolution of symbiotic traits.</title>
        <authorList>
            <person name="Miyauchi S."/>
            <person name="Kiss E."/>
            <person name="Kuo A."/>
            <person name="Drula E."/>
            <person name="Kohler A."/>
            <person name="Sanchez-Garcia M."/>
            <person name="Morin E."/>
            <person name="Andreopoulos B."/>
            <person name="Barry K.W."/>
            <person name="Bonito G."/>
            <person name="Buee M."/>
            <person name="Carver A."/>
            <person name="Chen C."/>
            <person name="Cichocki N."/>
            <person name="Clum A."/>
            <person name="Culley D."/>
            <person name="Crous P.W."/>
            <person name="Fauchery L."/>
            <person name="Girlanda M."/>
            <person name="Hayes R.D."/>
            <person name="Keri Z."/>
            <person name="LaButti K."/>
            <person name="Lipzen A."/>
            <person name="Lombard V."/>
            <person name="Magnuson J."/>
            <person name="Maillard F."/>
            <person name="Murat C."/>
            <person name="Nolan M."/>
            <person name="Ohm R.A."/>
            <person name="Pangilinan J."/>
            <person name="Pereira M.F."/>
            <person name="Perotto S."/>
            <person name="Peter M."/>
            <person name="Pfister S."/>
            <person name="Riley R."/>
            <person name="Sitrit Y."/>
            <person name="Stielow J.B."/>
            <person name="Szollosi G."/>
            <person name="Zifcakova L."/>
            <person name="Stursova M."/>
            <person name="Spatafora J.W."/>
            <person name="Tedersoo L."/>
            <person name="Vaario L.M."/>
            <person name="Yamada A."/>
            <person name="Yan M."/>
            <person name="Wang P."/>
            <person name="Xu J."/>
            <person name="Bruns T."/>
            <person name="Baldrian P."/>
            <person name="Vilgalys R."/>
            <person name="Dunand C."/>
            <person name="Henrissat B."/>
            <person name="Grigoriev I.V."/>
            <person name="Hibbett D."/>
            <person name="Nagy L.G."/>
            <person name="Martin F.M."/>
        </authorList>
    </citation>
    <scope>NUCLEOTIDE SEQUENCE</scope>
    <source>
        <strain evidence="1">BED1</strain>
    </source>
</reference>